<dbReference type="InterPro" id="IPR006357">
    <property type="entry name" value="HAD-SF_hydro_IIA"/>
</dbReference>
<dbReference type="EMBL" id="LIAE01007184">
    <property type="protein sequence ID" value="PAV81372.1"/>
    <property type="molecule type" value="Genomic_DNA"/>
</dbReference>
<comment type="caution">
    <text evidence="1">The sequence shown here is derived from an EMBL/GenBank/DDBJ whole genome shotgun (WGS) entry which is preliminary data.</text>
</comment>
<evidence type="ECO:0000313" key="2">
    <source>
        <dbReference type="Proteomes" id="UP000218231"/>
    </source>
</evidence>
<dbReference type="OrthoDB" id="10251048at2759"/>
<dbReference type="AlphaFoldDB" id="A0A2A2L5A6"/>
<dbReference type="InterPro" id="IPR023214">
    <property type="entry name" value="HAD_sf"/>
</dbReference>
<dbReference type="InterPro" id="IPR050324">
    <property type="entry name" value="CDP-alcohol_PTase-I"/>
</dbReference>
<dbReference type="GO" id="GO:0005739">
    <property type="term" value="C:mitochondrion"/>
    <property type="evidence" value="ECO:0007669"/>
    <property type="project" value="TreeGrafter"/>
</dbReference>
<dbReference type="Gene3D" id="3.40.50.1000">
    <property type="entry name" value="HAD superfamily/HAD-like"/>
    <property type="match status" value="2"/>
</dbReference>
<dbReference type="PANTHER" id="PTHR14269">
    <property type="entry name" value="CDP-DIACYLGLYCEROL--GLYCEROL-3-PHOSPHATE 3-PHOSPHATIDYLTRANSFERASE-RELATED"/>
    <property type="match status" value="1"/>
</dbReference>
<organism evidence="1 2">
    <name type="scientific">Diploscapter pachys</name>
    <dbReference type="NCBI Taxonomy" id="2018661"/>
    <lineage>
        <taxon>Eukaryota</taxon>
        <taxon>Metazoa</taxon>
        <taxon>Ecdysozoa</taxon>
        <taxon>Nematoda</taxon>
        <taxon>Chromadorea</taxon>
        <taxon>Rhabditida</taxon>
        <taxon>Rhabditina</taxon>
        <taxon>Rhabditomorpha</taxon>
        <taxon>Rhabditoidea</taxon>
        <taxon>Rhabditidae</taxon>
        <taxon>Diploscapter</taxon>
    </lineage>
</organism>
<dbReference type="GO" id="GO:0046474">
    <property type="term" value="P:glycerophospholipid biosynthetic process"/>
    <property type="evidence" value="ECO:0007669"/>
    <property type="project" value="TreeGrafter"/>
</dbReference>
<dbReference type="InterPro" id="IPR036412">
    <property type="entry name" value="HAD-like_sf"/>
</dbReference>
<dbReference type="Proteomes" id="UP000218231">
    <property type="component" value="Unassembled WGS sequence"/>
</dbReference>
<dbReference type="STRING" id="2018661.A0A2A2L5A6"/>
<reference evidence="1 2" key="1">
    <citation type="journal article" date="2017" name="Curr. Biol.">
        <title>Genome architecture and evolution of a unichromosomal asexual nematode.</title>
        <authorList>
            <person name="Fradin H."/>
            <person name="Zegar C."/>
            <person name="Gutwein M."/>
            <person name="Lucas J."/>
            <person name="Kovtun M."/>
            <person name="Corcoran D."/>
            <person name="Baugh L.R."/>
            <person name="Kiontke K."/>
            <person name="Gunsalus K."/>
            <person name="Fitch D.H."/>
            <person name="Piano F."/>
        </authorList>
    </citation>
    <scope>NUCLEOTIDE SEQUENCE [LARGE SCALE GENOMIC DNA]</scope>
    <source>
        <strain evidence="1">PF1309</strain>
    </source>
</reference>
<dbReference type="InterPro" id="IPR006353">
    <property type="entry name" value="HAD-SF_hydro_IIA_CECR5"/>
</dbReference>
<keyword evidence="2" id="KW-1185">Reference proteome</keyword>
<gene>
    <name evidence="1" type="ORF">WR25_09354</name>
</gene>
<evidence type="ECO:0000313" key="1">
    <source>
        <dbReference type="EMBL" id="PAV81372.1"/>
    </source>
</evidence>
<accession>A0A2A2L5A6</accession>
<name>A0A2A2L5A6_9BILA</name>
<sequence length="435" mass="48991">MSKFLRRFVVAPTKFASRHFTDSRNTSAFGIVLDIDGVLQRGRILLPRVKEAFRLVTDERGSFEIPTVFLTNGTNCLRAEKAAKLSNLLGLHVRPEQVIMAHSPLRMFSDLHNKNALVIGQSNSKTIATNCGFKNIITIENLREMFPHLDCVDFSRKLRDPRETAKLRKSFKPIEAIIMLGEPLIWESALQLILDCLLTGGTMDEFTRGISTYPQQIPVVACNVDLVWMAEQGSPLPRIGHGVFIHLIESLYEKLSGRRLKYEAVLGKPTEISYLHAAHMIQRQALSMGLSDVKTLYVIGDNPMSDVLGAKLFDRYLRHGGRGRFDHLDLDLFEESDVPKVRTRHVCERCISVLVETGVYTEGCRLNGVVQPISMLYESLTPGEQEGLQQSDFVEHDLYAAIRQILSRERFRAPSPPIYHSSPMMASSIITPAVM</sequence>
<dbReference type="NCBIfam" id="TIGR01456">
    <property type="entry name" value="CECR5"/>
    <property type="match status" value="1"/>
</dbReference>
<dbReference type="Pfam" id="PF13344">
    <property type="entry name" value="Hydrolase_6"/>
    <property type="match status" value="1"/>
</dbReference>
<protein>
    <submittedName>
        <fullName evidence="1">Uncharacterized protein</fullName>
    </submittedName>
</protein>
<proteinExistence type="predicted"/>
<dbReference type="SUPFAM" id="SSF56784">
    <property type="entry name" value="HAD-like"/>
    <property type="match status" value="1"/>
</dbReference>
<dbReference type="NCBIfam" id="TIGR01460">
    <property type="entry name" value="HAD-SF-IIA"/>
    <property type="match status" value="1"/>
</dbReference>
<dbReference type="PANTHER" id="PTHR14269:SF4">
    <property type="entry name" value="CAT EYE SYNDROME CRITICAL REGION PROTEIN 5"/>
    <property type="match status" value="1"/>
</dbReference>